<dbReference type="AlphaFoldDB" id="A0A644YUH6"/>
<comment type="caution">
    <text evidence="1">The sequence shown here is derived from an EMBL/GenBank/DDBJ whole genome shotgun (WGS) entry which is preliminary data.</text>
</comment>
<name>A0A644YUH6_9ZZZZ</name>
<sequence length="68" mass="8239">MENNMQCLRCNGEMEYLKEYRFDSQDNNRGLLSALFDVEEHLVFDIYVCPNCRHTEFFYNGSLTRFDR</sequence>
<dbReference type="EMBL" id="VSSQ01006091">
    <property type="protein sequence ID" value="MPM31501.1"/>
    <property type="molecule type" value="Genomic_DNA"/>
</dbReference>
<gene>
    <name evidence="1" type="ORF">SDC9_78056</name>
</gene>
<proteinExistence type="predicted"/>
<reference evidence="1" key="1">
    <citation type="submission" date="2019-08" db="EMBL/GenBank/DDBJ databases">
        <authorList>
            <person name="Kucharzyk K."/>
            <person name="Murdoch R.W."/>
            <person name="Higgins S."/>
            <person name="Loffler F."/>
        </authorList>
    </citation>
    <scope>NUCLEOTIDE SEQUENCE</scope>
</reference>
<organism evidence="1">
    <name type="scientific">bioreactor metagenome</name>
    <dbReference type="NCBI Taxonomy" id="1076179"/>
    <lineage>
        <taxon>unclassified sequences</taxon>
        <taxon>metagenomes</taxon>
        <taxon>ecological metagenomes</taxon>
    </lineage>
</organism>
<dbReference type="InterPro" id="IPR018652">
    <property type="entry name" value="DUF2082_NA-bd_Znr"/>
</dbReference>
<protein>
    <recommendedName>
        <fullName evidence="2">Nucleic-acid-binding protein containing Zn-ribbon domain (DUF2082)</fullName>
    </recommendedName>
</protein>
<evidence type="ECO:0008006" key="2">
    <source>
        <dbReference type="Google" id="ProtNLM"/>
    </source>
</evidence>
<dbReference type="Pfam" id="PF09855">
    <property type="entry name" value="Zn_ribbon_13"/>
    <property type="match status" value="1"/>
</dbReference>
<accession>A0A644YUH6</accession>
<evidence type="ECO:0000313" key="1">
    <source>
        <dbReference type="EMBL" id="MPM31501.1"/>
    </source>
</evidence>